<dbReference type="OrthoDB" id="9805604at2"/>
<dbReference type="FunCoup" id="D6Z395">
    <property type="interactions" value="270"/>
</dbReference>
<dbReference type="GO" id="GO:0019143">
    <property type="term" value="F:3-deoxy-manno-octulosonate-8-phosphatase activity"/>
    <property type="evidence" value="ECO:0007669"/>
    <property type="project" value="UniProtKB-EC"/>
</dbReference>
<dbReference type="eggNOG" id="COG1778">
    <property type="taxonomic scope" value="Bacteria"/>
</dbReference>
<evidence type="ECO:0000313" key="8">
    <source>
        <dbReference type="EMBL" id="ADH86020.1"/>
    </source>
</evidence>
<dbReference type="AlphaFoldDB" id="D6Z395"/>
<evidence type="ECO:0000313" key="9">
    <source>
        <dbReference type="Proteomes" id="UP000001508"/>
    </source>
</evidence>
<dbReference type="Proteomes" id="UP000001508">
    <property type="component" value="Chromosome"/>
</dbReference>
<dbReference type="HOGENOM" id="CLU_106694_0_0_7"/>
<evidence type="ECO:0000256" key="7">
    <source>
        <dbReference type="SAM" id="MobiDB-lite"/>
    </source>
</evidence>
<dbReference type="PANTHER" id="PTHR21485:SF3">
    <property type="entry name" value="N-ACYLNEURAMINATE CYTIDYLYLTRANSFERASE"/>
    <property type="match status" value="1"/>
</dbReference>
<dbReference type="InterPro" id="IPR010023">
    <property type="entry name" value="KdsC_fam"/>
</dbReference>
<evidence type="ECO:0000256" key="4">
    <source>
        <dbReference type="ARBA" id="ARBA00022723"/>
    </source>
</evidence>
<evidence type="ECO:0000256" key="3">
    <source>
        <dbReference type="ARBA" id="ARBA00011881"/>
    </source>
</evidence>
<dbReference type="Pfam" id="PF08282">
    <property type="entry name" value="Hydrolase_3"/>
    <property type="match status" value="1"/>
</dbReference>
<dbReference type="KEGG" id="dak:DaAHT2_1325"/>
<dbReference type="SUPFAM" id="SSF56784">
    <property type="entry name" value="HAD-like"/>
    <property type="match status" value="1"/>
</dbReference>
<comment type="subunit">
    <text evidence="3">Homotetramer.</text>
</comment>
<keyword evidence="5 8" id="KW-0378">Hydrolase</keyword>
<dbReference type="RefSeq" id="WP_013163548.1">
    <property type="nucleotide sequence ID" value="NC_014216.1"/>
</dbReference>
<dbReference type="GO" id="GO:0046872">
    <property type="term" value="F:metal ion binding"/>
    <property type="evidence" value="ECO:0007669"/>
    <property type="project" value="UniProtKB-KW"/>
</dbReference>
<dbReference type="PANTHER" id="PTHR21485">
    <property type="entry name" value="HAD SUPERFAMILY MEMBERS CMAS AND KDSC"/>
    <property type="match status" value="1"/>
</dbReference>
<dbReference type="InterPro" id="IPR023214">
    <property type="entry name" value="HAD_sf"/>
</dbReference>
<dbReference type="SFLD" id="SFLDS00003">
    <property type="entry name" value="Haloacid_Dehalogenase"/>
    <property type="match status" value="1"/>
</dbReference>
<feature type="region of interest" description="Disordered" evidence="7">
    <location>
        <begin position="1"/>
        <end position="21"/>
    </location>
</feature>
<evidence type="ECO:0000256" key="5">
    <source>
        <dbReference type="ARBA" id="ARBA00022801"/>
    </source>
</evidence>
<comment type="cofactor">
    <cofactor evidence="1">
        <name>Mg(2+)</name>
        <dbReference type="ChEBI" id="CHEBI:18420"/>
    </cofactor>
</comment>
<evidence type="ECO:0000256" key="6">
    <source>
        <dbReference type="ARBA" id="ARBA00022842"/>
    </source>
</evidence>
<keyword evidence="6" id="KW-0460">Magnesium</keyword>
<dbReference type="EC" id="3.1.3.45" evidence="8"/>
<dbReference type="SFLD" id="SFLDG01138">
    <property type="entry name" value="C1.6.2:_Deoxy-d-mannose-octulo"/>
    <property type="match status" value="1"/>
</dbReference>
<dbReference type="FunFam" id="3.40.50.1000:FF:000029">
    <property type="entry name" value="3-deoxy-D-manno-octulosonate 8-phosphate phosphatase KdsC"/>
    <property type="match status" value="1"/>
</dbReference>
<keyword evidence="9" id="KW-1185">Reference proteome</keyword>
<name>D6Z395_DESAT</name>
<evidence type="ECO:0000256" key="1">
    <source>
        <dbReference type="ARBA" id="ARBA00001946"/>
    </source>
</evidence>
<dbReference type="InParanoid" id="D6Z395"/>
<dbReference type="Gene3D" id="3.40.50.1000">
    <property type="entry name" value="HAD superfamily/HAD-like"/>
    <property type="match status" value="1"/>
</dbReference>
<gene>
    <name evidence="8" type="ordered locus">DaAHT2_1325</name>
</gene>
<comment type="similarity">
    <text evidence="2">Belongs to the KdsC family.</text>
</comment>
<proteinExistence type="inferred from homology"/>
<dbReference type="EMBL" id="CP001940">
    <property type="protein sequence ID" value="ADH86020.1"/>
    <property type="molecule type" value="Genomic_DNA"/>
</dbReference>
<protein>
    <submittedName>
        <fullName evidence="8">3-deoxy-D-manno-octulosonate 8-phosphate phosphatase, YrbI family</fullName>
        <ecNumber evidence="8">3.1.3.45</ecNumber>
    </submittedName>
</protein>
<accession>D6Z395</accession>
<dbReference type="GO" id="GO:0008781">
    <property type="term" value="F:N-acylneuraminate cytidylyltransferase activity"/>
    <property type="evidence" value="ECO:0007669"/>
    <property type="project" value="TreeGrafter"/>
</dbReference>
<dbReference type="NCBIfam" id="TIGR01670">
    <property type="entry name" value="KdsC-phosphatas"/>
    <property type="match status" value="1"/>
</dbReference>
<dbReference type="InterPro" id="IPR036412">
    <property type="entry name" value="HAD-like_sf"/>
</dbReference>
<keyword evidence="4" id="KW-0479">Metal-binding</keyword>
<dbReference type="SFLD" id="SFLDG01136">
    <property type="entry name" value="C1.6:_Phosphoserine_Phosphatas"/>
    <property type="match status" value="1"/>
</dbReference>
<reference evidence="9" key="1">
    <citation type="submission" date="2010-02" db="EMBL/GenBank/DDBJ databases">
        <title>Complete sequence of Desulfurivibrio alkaliphilus AHT2.</title>
        <authorList>
            <consortium name="US DOE Joint Genome Institute"/>
            <person name="Pitluck S."/>
            <person name="Chertkov O."/>
            <person name="Detter J.C."/>
            <person name="Han C."/>
            <person name="Tapia R."/>
            <person name="Larimer F."/>
            <person name="Land M."/>
            <person name="Hauser L."/>
            <person name="Kyrpides N."/>
            <person name="Mikhailova N."/>
            <person name="Sorokin D.Y."/>
            <person name="Muyzer G."/>
            <person name="Woyke T."/>
        </authorList>
    </citation>
    <scope>NUCLEOTIDE SEQUENCE [LARGE SCALE GENOMIC DNA]</scope>
    <source>
        <strain evidence="9">DSM 19089 / UNIQEM U267 / AHT2</strain>
    </source>
</reference>
<sequence>MAGPDHTTPQSGNVAPRNRLHYPSDCEITQGLRQRSLERAGGPERSYAWKNCLPQAAGIKLLLLDVDGVLTDSTIVYGPEGYEMKSFSTRDGLGIRLLREAGVETGLITARTSETVRRRAEDLQLRHVYQGRGAKLEVWQQVLAAEKLAPEQVAYVGDDWLDLPLLLRAGLAVAVADAVAEVRAAAHYVTRAAGGRGAVREVCELIIEARGMRDKLLADYAR</sequence>
<evidence type="ECO:0000256" key="2">
    <source>
        <dbReference type="ARBA" id="ARBA00005893"/>
    </source>
</evidence>
<dbReference type="InterPro" id="IPR050793">
    <property type="entry name" value="CMP-NeuNAc_synthase"/>
</dbReference>
<dbReference type="STRING" id="589865.DaAHT2_1325"/>
<organism evidence="8 9">
    <name type="scientific">Desulfurivibrio alkaliphilus (strain DSM 19089 / UNIQEM U267 / AHT2)</name>
    <dbReference type="NCBI Taxonomy" id="589865"/>
    <lineage>
        <taxon>Bacteria</taxon>
        <taxon>Pseudomonadati</taxon>
        <taxon>Thermodesulfobacteriota</taxon>
        <taxon>Desulfobulbia</taxon>
        <taxon>Desulfobulbales</taxon>
        <taxon>Desulfobulbaceae</taxon>
        <taxon>Desulfurivibrio</taxon>
    </lineage>
</organism>